<protein>
    <submittedName>
        <fullName evidence="2">Uncharacterized protein</fullName>
    </submittedName>
</protein>
<feature type="region of interest" description="Disordered" evidence="1">
    <location>
        <begin position="1"/>
        <end position="29"/>
    </location>
</feature>
<feature type="compositionally biased region" description="Basic and acidic residues" evidence="1">
    <location>
        <begin position="1"/>
        <end position="13"/>
    </location>
</feature>
<feature type="compositionally biased region" description="Basic and acidic residues" evidence="1">
    <location>
        <begin position="20"/>
        <end position="29"/>
    </location>
</feature>
<sequence length="574" mass="66238">MGGKDDDNHDRESSGGFPDRIWRQMEEGHRQFMRDLENVTKSPQDGKRPSSNFFVNFKDFIDGNLSSLAENFKSLPSNINELKAKMLEEREARKQEELDVWQRWTHNADMTPDHAAMQRERMSEEDGNDAISLALLLLRENRERNKHVPKDKIKALYQDQGPLLHPNVTGAPMLSYGGACYYQQDDGYNAPSTRIFRFGTPHYRWLSIDWFKRSPYSPIALEIHKDLSQDGTKWRAAFEDLLNAAVDKPMESRRQAGYRWPYQNAGSPYHEAGIDWMLSLVCRGILPLQFPVDFDRLSLPHNSLPLNQAISAGTISNMRSNIWSYGWQYGPTISLDNLLDEITTSSRTATAQTLEATQPETEQDLYKHFLDSESKHASAKKDAGEWFANQQREDAKDDLYEVFESGNVRMLQDLLRSEQFKHNIDELVEEICDQEYLGYMPKHWCELWVKAIGDKPSIETGAQDEIQMDKQVSRDIANYEQRLKQEREALGLLPQADVKAEMESDQKKKVDVLSSLATTQTTRMLDGTITTKVVLKQRFADGREEVEEKVHTYQEPQEVQPSEEKPKKGGWFWT</sequence>
<name>A0A6G1LB34_9PEZI</name>
<dbReference type="EMBL" id="ML995831">
    <property type="protein sequence ID" value="KAF2769779.1"/>
    <property type="molecule type" value="Genomic_DNA"/>
</dbReference>
<proteinExistence type="predicted"/>
<organism evidence="2 3">
    <name type="scientific">Teratosphaeria nubilosa</name>
    <dbReference type="NCBI Taxonomy" id="161662"/>
    <lineage>
        <taxon>Eukaryota</taxon>
        <taxon>Fungi</taxon>
        <taxon>Dikarya</taxon>
        <taxon>Ascomycota</taxon>
        <taxon>Pezizomycotina</taxon>
        <taxon>Dothideomycetes</taxon>
        <taxon>Dothideomycetidae</taxon>
        <taxon>Mycosphaerellales</taxon>
        <taxon>Teratosphaeriaceae</taxon>
        <taxon>Teratosphaeria</taxon>
    </lineage>
</organism>
<accession>A0A6G1LB34</accession>
<evidence type="ECO:0000256" key="1">
    <source>
        <dbReference type="SAM" id="MobiDB-lite"/>
    </source>
</evidence>
<reference evidence="2" key="1">
    <citation type="journal article" date="2020" name="Stud. Mycol.">
        <title>101 Dothideomycetes genomes: a test case for predicting lifestyles and emergence of pathogens.</title>
        <authorList>
            <person name="Haridas S."/>
            <person name="Albert R."/>
            <person name="Binder M."/>
            <person name="Bloem J."/>
            <person name="Labutti K."/>
            <person name="Salamov A."/>
            <person name="Andreopoulos B."/>
            <person name="Baker S."/>
            <person name="Barry K."/>
            <person name="Bills G."/>
            <person name="Bluhm B."/>
            <person name="Cannon C."/>
            <person name="Castanera R."/>
            <person name="Culley D."/>
            <person name="Daum C."/>
            <person name="Ezra D."/>
            <person name="Gonzalez J."/>
            <person name="Henrissat B."/>
            <person name="Kuo A."/>
            <person name="Liang C."/>
            <person name="Lipzen A."/>
            <person name="Lutzoni F."/>
            <person name="Magnuson J."/>
            <person name="Mondo S."/>
            <person name="Nolan M."/>
            <person name="Ohm R."/>
            <person name="Pangilinan J."/>
            <person name="Park H.-J."/>
            <person name="Ramirez L."/>
            <person name="Alfaro M."/>
            <person name="Sun H."/>
            <person name="Tritt A."/>
            <person name="Yoshinaga Y."/>
            <person name="Zwiers L.-H."/>
            <person name="Turgeon B."/>
            <person name="Goodwin S."/>
            <person name="Spatafora J."/>
            <person name="Crous P."/>
            <person name="Grigoriev I."/>
        </authorList>
    </citation>
    <scope>NUCLEOTIDE SEQUENCE</scope>
    <source>
        <strain evidence="2">CBS 116005</strain>
    </source>
</reference>
<gene>
    <name evidence="2" type="ORF">EJ03DRAFT_88218</name>
</gene>
<evidence type="ECO:0000313" key="2">
    <source>
        <dbReference type="EMBL" id="KAF2769779.1"/>
    </source>
</evidence>
<dbReference type="Proteomes" id="UP000799436">
    <property type="component" value="Unassembled WGS sequence"/>
</dbReference>
<dbReference type="OrthoDB" id="4586300at2759"/>
<keyword evidence="3" id="KW-1185">Reference proteome</keyword>
<evidence type="ECO:0000313" key="3">
    <source>
        <dbReference type="Proteomes" id="UP000799436"/>
    </source>
</evidence>
<dbReference type="AlphaFoldDB" id="A0A6G1LB34"/>
<feature type="region of interest" description="Disordered" evidence="1">
    <location>
        <begin position="547"/>
        <end position="574"/>
    </location>
</feature>